<proteinExistence type="predicted"/>
<sequence>MYVAGRSLGECDPEDIMLHAAELMGMSLRLRFNELTRLHTDHLGRSERFPKFSIDEPTMANLAQSSYDLMPRPTTLRLDPRLNPVLAFACWMRLRGGASGFIFPAFKVTSGKMQVYPTQPAGTSVFTALLRRLHGPCGVLDAGELATHTAKRSGCQLYKALGQADVWLMIEGGWTNPSSFMRYTALCNRKEQRFSYHRPGSW</sequence>
<keyword evidence="2" id="KW-1185">Reference proteome</keyword>
<dbReference type="EMBL" id="CM020619">
    <property type="protein sequence ID" value="KAK1865613.1"/>
    <property type="molecule type" value="Genomic_DNA"/>
</dbReference>
<gene>
    <name evidence="1" type="ORF">I4F81_008142</name>
</gene>
<protein>
    <submittedName>
        <fullName evidence="1">Uncharacterized protein</fullName>
    </submittedName>
</protein>
<name>A0ACC3C6B4_PYRYE</name>
<evidence type="ECO:0000313" key="1">
    <source>
        <dbReference type="EMBL" id="KAK1865613.1"/>
    </source>
</evidence>
<reference evidence="1" key="1">
    <citation type="submission" date="2019-11" db="EMBL/GenBank/DDBJ databases">
        <title>Nori genome reveals adaptations in red seaweeds to the harsh intertidal environment.</title>
        <authorList>
            <person name="Wang D."/>
            <person name="Mao Y."/>
        </authorList>
    </citation>
    <scope>NUCLEOTIDE SEQUENCE</scope>
    <source>
        <tissue evidence="1">Gametophyte</tissue>
    </source>
</reference>
<dbReference type="Proteomes" id="UP000798662">
    <property type="component" value="Chromosome 2"/>
</dbReference>
<comment type="caution">
    <text evidence="1">The sequence shown here is derived from an EMBL/GenBank/DDBJ whole genome shotgun (WGS) entry which is preliminary data.</text>
</comment>
<accession>A0ACC3C6B4</accession>
<evidence type="ECO:0000313" key="2">
    <source>
        <dbReference type="Proteomes" id="UP000798662"/>
    </source>
</evidence>
<organism evidence="1 2">
    <name type="scientific">Pyropia yezoensis</name>
    <name type="common">Susabi-nori</name>
    <name type="synonym">Porphyra yezoensis</name>
    <dbReference type="NCBI Taxonomy" id="2788"/>
    <lineage>
        <taxon>Eukaryota</taxon>
        <taxon>Rhodophyta</taxon>
        <taxon>Bangiophyceae</taxon>
        <taxon>Bangiales</taxon>
        <taxon>Bangiaceae</taxon>
        <taxon>Pyropia</taxon>
    </lineage>
</organism>